<evidence type="ECO:0000256" key="2">
    <source>
        <dbReference type="ARBA" id="ARBA00004574"/>
    </source>
</evidence>
<keyword evidence="5" id="KW-0539">Nucleus</keyword>
<dbReference type="EnsemblMetazoa" id="CapteT113923">
    <property type="protein sequence ID" value="CapteP113923"/>
    <property type="gene ID" value="CapteG113923"/>
</dbReference>
<dbReference type="PANTHER" id="PTHR22928">
    <property type="entry name" value="TELOMERE-ASSOCIATED PROTEIN RIF1"/>
    <property type="match status" value="1"/>
</dbReference>
<evidence type="ECO:0000256" key="3">
    <source>
        <dbReference type="ARBA" id="ARBA00022454"/>
    </source>
</evidence>
<evidence type="ECO:0000313" key="8">
    <source>
        <dbReference type="EMBL" id="ELT97270.1"/>
    </source>
</evidence>
<organism evidence="8">
    <name type="scientific">Capitella teleta</name>
    <name type="common">Polychaete worm</name>
    <dbReference type="NCBI Taxonomy" id="283909"/>
    <lineage>
        <taxon>Eukaryota</taxon>
        <taxon>Metazoa</taxon>
        <taxon>Spiralia</taxon>
        <taxon>Lophotrochozoa</taxon>
        <taxon>Annelida</taxon>
        <taxon>Polychaeta</taxon>
        <taxon>Sedentaria</taxon>
        <taxon>Scolecida</taxon>
        <taxon>Capitellidae</taxon>
        <taxon>Capitella</taxon>
    </lineage>
</organism>
<keyword evidence="3" id="KW-0158">Chromosome</keyword>
<evidence type="ECO:0000313" key="9">
    <source>
        <dbReference type="EnsemblMetazoa" id="CapteP113923"/>
    </source>
</evidence>
<dbReference type="PANTHER" id="PTHR22928:SF3">
    <property type="entry name" value="TELOMERE-ASSOCIATED PROTEIN RIF1"/>
    <property type="match status" value="1"/>
</dbReference>
<proteinExistence type="predicted"/>
<accession>R7U273</accession>
<evidence type="ECO:0000259" key="7">
    <source>
        <dbReference type="Pfam" id="PF12231"/>
    </source>
</evidence>
<dbReference type="Proteomes" id="UP000014760">
    <property type="component" value="Unassembled WGS sequence"/>
</dbReference>
<name>R7U273_CAPTE</name>
<reference evidence="9" key="3">
    <citation type="submission" date="2015-06" db="UniProtKB">
        <authorList>
            <consortium name="EnsemblMetazoa"/>
        </authorList>
    </citation>
    <scope>IDENTIFICATION</scope>
</reference>
<dbReference type="HOGENOM" id="CLU_466608_0_0_1"/>
<reference evidence="8 10" key="2">
    <citation type="journal article" date="2013" name="Nature">
        <title>Insights into bilaterian evolution from three spiralian genomes.</title>
        <authorList>
            <person name="Simakov O."/>
            <person name="Marletaz F."/>
            <person name="Cho S.J."/>
            <person name="Edsinger-Gonzales E."/>
            <person name="Havlak P."/>
            <person name="Hellsten U."/>
            <person name="Kuo D.H."/>
            <person name="Larsson T."/>
            <person name="Lv J."/>
            <person name="Arendt D."/>
            <person name="Savage R."/>
            <person name="Osoegawa K."/>
            <person name="de Jong P."/>
            <person name="Grimwood J."/>
            <person name="Chapman J.A."/>
            <person name="Shapiro H."/>
            <person name="Aerts A."/>
            <person name="Otillar R.P."/>
            <person name="Terry A.Y."/>
            <person name="Boore J.L."/>
            <person name="Grigoriev I.V."/>
            <person name="Lindberg D.R."/>
            <person name="Seaver E.C."/>
            <person name="Weisblat D.A."/>
            <person name="Putnam N.H."/>
            <person name="Rokhsar D.S."/>
        </authorList>
    </citation>
    <scope>NUCLEOTIDE SEQUENCE</scope>
    <source>
        <strain evidence="8 10">I ESC-2004</strain>
    </source>
</reference>
<reference evidence="10" key="1">
    <citation type="submission" date="2012-12" db="EMBL/GenBank/DDBJ databases">
        <authorList>
            <person name="Hellsten U."/>
            <person name="Grimwood J."/>
            <person name="Chapman J.A."/>
            <person name="Shapiro H."/>
            <person name="Aerts A."/>
            <person name="Otillar R.P."/>
            <person name="Terry A.Y."/>
            <person name="Boore J.L."/>
            <person name="Simakov O."/>
            <person name="Marletaz F."/>
            <person name="Cho S.-J."/>
            <person name="Edsinger-Gonzales E."/>
            <person name="Havlak P."/>
            <person name="Kuo D.-H."/>
            <person name="Larsson T."/>
            <person name="Lv J."/>
            <person name="Arendt D."/>
            <person name="Savage R."/>
            <person name="Osoegawa K."/>
            <person name="de Jong P."/>
            <person name="Lindberg D.R."/>
            <person name="Seaver E.C."/>
            <person name="Weisblat D.A."/>
            <person name="Putnam N.H."/>
            <person name="Grigoriev I.V."/>
            <person name="Rokhsar D.S."/>
        </authorList>
    </citation>
    <scope>NUCLEOTIDE SEQUENCE</scope>
    <source>
        <strain evidence="10">I ESC-2004</strain>
    </source>
</reference>
<evidence type="ECO:0000313" key="10">
    <source>
        <dbReference type="Proteomes" id="UP000014760"/>
    </source>
</evidence>
<dbReference type="GO" id="GO:0140445">
    <property type="term" value="C:chromosome, telomeric repeat region"/>
    <property type="evidence" value="ECO:0007669"/>
    <property type="project" value="TreeGrafter"/>
</dbReference>
<evidence type="ECO:0000256" key="5">
    <source>
        <dbReference type="ARBA" id="ARBA00023242"/>
    </source>
</evidence>
<evidence type="ECO:0000256" key="4">
    <source>
        <dbReference type="ARBA" id="ARBA00022895"/>
    </source>
</evidence>
<dbReference type="AlphaFoldDB" id="R7U273"/>
<dbReference type="GO" id="GO:0000723">
    <property type="term" value="P:telomere maintenance"/>
    <property type="evidence" value="ECO:0007669"/>
    <property type="project" value="TreeGrafter"/>
</dbReference>
<sequence length="585" mass="66679">IISTLEFCQCEKSFKSMAVEHEALNTIIRLLEQLPDAMVPEAPTWGRLLYPILLHSAPKVRERAMFAMNLGLPAMLQHKDKIAKTLPADLDALLLRDMKSLMAKHHERTVIRVWCFYIKLLGKALHHGNLINRMLSIIEPGFKHSSPEVLQVTYKAWRDLIDNFALDPAILSNHRRVKLLMQVFRVNRNIVESVALEKLSVWWHFVIMLGEKASLNFDPVCTMLLQYCFGDIQSALSSTPLKIRTPSSLHKIGKHKPISHLLHSIWYSLVAHMKNALETTSMKDNLELFLSFLLCFKSIVDSQSLSPHKLLGCPVSFLVKLVFNHRIIETMMDSQSFFLLFEKLVSCGMRTNCEVLSFGQTVVEVLQDSVSCHDNCETLWKLWNCIAVRLLSHIRETSEVNQGNTLEHNFSCLLKVLAFPSVYLFPNDLPQTLAKNLLKTWSDLYCTFSRLAAMVPNVDANISCEELFKEILSNFQLNAPKVSCVVALILIFISSLHRILETLSASCHVLSQRPTLSTSRHFHRSLDNSKWVSYETEIVFCLIIPLVSACRNKILLIVFLSLFHSKSESFDHEVFASAGKFSFLV</sequence>
<dbReference type="GO" id="GO:0005634">
    <property type="term" value="C:nucleus"/>
    <property type="evidence" value="ECO:0007669"/>
    <property type="project" value="UniProtKB-SubCell"/>
</dbReference>
<gene>
    <name evidence="8" type="ORF">CAPTEDRAFT_113923</name>
</gene>
<comment type="subcellular location">
    <subcellularLocation>
        <location evidence="2">Chromosome</location>
        <location evidence="2">Telomere</location>
    </subcellularLocation>
    <subcellularLocation>
        <location evidence="1">Nucleus</location>
    </subcellularLocation>
</comment>
<keyword evidence="6" id="KW-0131">Cell cycle</keyword>
<feature type="non-terminal residue" evidence="8">
    <location>
        <position position="1"/>
    </location>
</feature>
<dbReference type="InterPro" id="IPR016024">
    <property type="entry name" value="ARM-type_fold"/>
</dbReference>
<dbReference type="SUPFAM" id="SSF48371">
    <property type="entry name" value="ARM repeat"/>
    <property type="match status" value="1"/>
</dbReference>
<protein>
    <recommendedName>
        <fullName evidence="7">Telomere-associated protein Rif1 N-terminal domain-containing protein</fullName>
    </recommendedName>
</protein>
<dbReference type="STRING" id="283909.R7U273"/>
<dbReference type="EMBL" id="KB308612">
    <property type="protein sequence ID" value="ELT97270.1"/>
    <property type="molecule type" value="Genomic_DNA"/>
</dbReference>
<feature type="domain" description="Telomere-associated protein Rif1 N-terminal" evidence="7">
    <location>
        <begin position="9"/>
        <end position="217"/>
    </location>
</feature>
<dbReference type="InterPro" id="IPR022031">
    <property type="entry name" value="Rif1_N"/>
</dbReference>
<dbReference type="Pfam" id="PF12231">
    <property type="entry name" value="Rif1_N"/>
    <property type="match status" value="1"/>
</dbReference>
<dbReference type="EMBL" id="AMQN01010979">
    <property type="status" value="NOT_ANNOTATED_CDS"/>
    <property type="molecule type" value="Genomic_DNA"/>
</dbReference>
<evidence type="ECO:0000256" key="6">
    <source>
        <dbReference type="ARBA" id="ARBA00023306"/>
    </source>
</evidence>
<evidence type="ECO:0000256" key="1">
    <source>
        <dbReference type="ARBA" id="ARBA00004123"/>
    </source>
</evidence>
<keyword evidence="4" id="KW-0779">Telomere</keyword>
<keyword evidence="10" id="KW-1185">Reference proteome</keyword>
<dbReference type="OrthoDB" id="5399929at2759"/>